<reference evidence="5 6" key="1">
    <citation type="submission" date="2021-07" db="EMBL/GenBank/DDBJ databases">
        <title>Complete genome sequence of nontuberculous Mycobacterium sp. TY59.</title>
        <authorList>
            <person name="Fukushima K."/>
        </authorList>
    </citation>
    <scope>NUCLEOTIDE SEQUENCE [LARGE SCALE GENOMIC DNA]</scope>
    <source>
        <strain evidence="5 6">TY59</strain>
    </source>
</reference>
<evidence type="ECO:0000256" key="1">
    <source>
        <dbReference type="ARBA" id="ARBA00023016"/>
    </source>
</evidence>
<evidence type="ECO:0000313" key="5">
    <source>
        <dbReference type="EMBL" id="BCZ24728.1"/>
    </source>
</evidence>
<proteinExistence type="inferred from homology"/>
<dbReference type="PANTHER" id="PTHR48094">
    <property type="entry name" value="PROTEIN/NUCLEIC ACID DEGLYCASE DJ-1-RELATED"/>
    <property type="match status" value="1"/>
</dbReference>
<name>A0ABN6IN80_9MYCO</name>
<reference evidence="5 6" key="2">
    <citation type="submission" date="2021-07" db="EMBL/GenBank/DDBJ databases">
        <authorList>
            <person name="Matsumoto Y."/>
            <person name="Motooka D."/>
            <person name="Nakamura S."/>
        </authorList>
    </citation>
    <scope>NUCLEOTIDE SEQUENCE [LARGE SCALE GENOMIC DNA]</scope>
    <source>
        <strain evidence="5 6">TY59</strain>
    </source>
</reference>
<dbReference type="InterPro" id="IPR050325">
    <property type="entry name" value="Prot/Nucl_acid_deglycase"/>
</dbReference>
<dbReference type="EMBL" id="AP024828">
    <property type="protein sequence ID" value="BCZ24728.1"/>
    <property type="molecule type" value="Genomic_DNA"/>
</dbReference>
<dbReference type="CDD" id="cd03141">
    <property type="entry name" value="GATase1_Hsp31_like"/>
    <property type="match status" value="1"/>
</dbReference>
<dbReference type="SUPFAM" id="SSF52317">
    <property type="entry name" value="Class I glutamine amidotransferase-like"/>
    <property type="match status" value="1"/>
</dbReference>
<sequence length="293" mass="31732">MDNLFWQIETAAKGRALRSSEADSFRTCVSKTAGSVSGIMSTKTVGSTRRYSMARILIVLSGSDHWTLSDGTRHPTGFWAEEFVEPHRTFRHAEVDVDIATPGGVRPTVDQVSLAPDRAGGEERAAELRSYLESLQHELAAPMSVEHAAENLGNYDAVFIPGGHGPMEDLPDCRPLGRILAGLFDTGRVVAAVCHGPAGLLAARREDGTWLFAGRRLTGFTNEEERQGGLADRAKWLLETRLREEGADFDQGQPRSSHVVVDGRLVTGQNPASSKQAAERTLAVLMAAQSPQS</sequence>
<keyword evidence="1" id="KW-0346">Stress response</keyword>
<dbReference type="InterPro" id="IPR029062">
    <property type="entry name" value="Class_I_gatase-like"/>
</dbReference>
<evidence type="ECO:0000259" key="4">
    <source>
        <dbReference type="Pfam" id="PF01965"/>
    </source>
</evidence>
<keyword evidence="2" id="KW-0456">Lyase</keyword>
<gene>
    <name evidence="5" type="ORF">MTY59_45830</name>
</gene>
<feature type="domain" description="DJ-1/PfpI" evidence="4">
    <location>
        <begin position="80"/>
        <end position="276"/>
    </location>
</feature>
<dbReference type="Pfam" id="PF01965">
    <property type="entry name" value="DJ-1_PfpI"/>
    <property type="match status" value="1"/>
</dbReference>
<evidence type="ECO:0000256" key="2">
    <source>
        <dbReference type="ARBA" id="ARBA00023239"/>
    </source>
</evidence>
<evidence type="ECO:0000313" key="6">
    <source>
        <dbReference type="Proteomes" id="UP000826012"/>
    </source>
</evidence>
<dbReference type="Proteomes" id="UP000826012">
    <property type="component" value="Chromosome"/>
</dbReference>
<dbReference type="InterPro" id="IPR002818">
    <property type="entry name" value="DJ-1/PfpI"/>
</dbReference>
<evidence type="ECO:0000256" key="3">
    <source>
        <dbReference type="ARBA" id="ARBA00038493"/>
    </source>
</evidence>
<organism evidence="5 6">
    <name type="scientific">Mycobacterium senriense</name>
    <dbReference type="NCBI Taxonomy" id="2775496"/>
    <lineage>
        <taxon>Bacteria</taxon>
        <taxon>Bacillati</taxon>
        <taxon>Actinomycetota</taxon>
        <taxon>Actinomycetes</taxon>
        <taxon>Mycobacteriales</taxon>
        <taxon>Mycobacteriaceae</taxon>
        <taxon>Mycobacterium</taxon>
        <taxon>Mycobacterium avium complex (MAC)</taxon>
    </lineage>
</organism>
<keyword evidence="6" id="KW-1185">Reference proteome</keyword>
<protein>
    <submittedName>
        <fullName evidence="5">Thiazole biosynthesis protein ThiJ</fullName>
    </submittedName>
</protein>
<comment type="similarity">
    <text evidence="3">Belongs to the peptidase C56 family. HSP31-like subfamily.</text>
</comment>
<dbReference type="Gene3D" id="3.40.50.880">
    <property type="match status" value="1"/>
</dbReference>
<accession>A0ABN6IN80</accession>
<dbReference type="PANTHER" id="PTHR48094:SF11">
    <property type="entry name" value="GLUTATHIONE-INDEPENDENT GLYOXALASE HSP31-RELATED"/>
    <property type="match status" value="1"/>
</dbReference>